<accession>A0A6P2BNA2</accession>
<name>A0A6P2BNA2_9ACTN</name>
<comment type="caution">
    <text evidence="2">The sequence shown here is derived from an EMBL/GenBank/DDBJ whole genome shotgun (WGS) entry which is preliminary data.</text>
</comment>
<proteinExistence type="predicted"/>
<evidence type="ECO:0000313" key="3">
    <source>
        <dbReference type="Proteomes" id="UP000460272"/>
    </source>
</evidence>
<gene>
    <name evidence="2" type="ORF">EAS64_38180</name>
</gene>
<dbReference type="Proteomes" id="UP000460272">
    <property type="component" value="Unassembled WGS sequence"/>
</dbReference>
<organism evidence="2 3">
    <name type="scientific">Trebonia kvetii</name>
    <dbReference type="NCBI Taxonomy" id="2480626"/>
    <lineage>
        <taxon>Bacteria</taxon>
        <taxon>Bacillati</taxon>
        <taxon>Actinomycetota</taxon>
        <taxon>Actinomycetes</taxon>
        <taxon>Streptosporangiales</taxon>
        <taxon>Treboniaceae</taxon>
        <taxon>Trebonia</taxon>
    </lineage>
</organism>
<keyword evidence="3" id="KW-1185">Reference proteome</keyword>
<evidence type="ECO:0000313" key="2">
    <source>
        <dbReference type="EMBL" id="TVZ00452.1"/>
    </source>
</evidence>
<feature type="domain" description="SHOCT" evidence="1">
    <location>
        <begin position="37"/>
        <end position="62"/>
    </location>
</feature>
<dbReference type="OrthoDB" id="5801151at2"/>
<dbReference type="InterPro" id="IPR018649">
    <property type="entry name" value="SHOCT"/>
</dbReference>
<dbReference type="AlphaFoldDB" id="A0A6P2BNA2"/>
<dbReference type="Pfam" id="PF09851">
    <property type="entry name" value="SHOCT"/>
    <property type="match status" value="1"/>
</dbReference>
<dbReference type="EMBL" id="RPFW01000009">
    <property type="protein sequence ID" value="TVZ00452.1"/>
    <property type="molecule type" value="Genomic_DNA"/>
</dbReference>
<protein>
    <submittedName>
        <fullName evidence="2">SHOCT domain-containing protein</fullName>
    </submittedName>
</protein>
<reference evidence="2 3" key="1">
    <citation type="submission" date="2018-11" db="EMBL/GenBank/DDBJ databases">
        <title>Trebonia kvetii gen.nov., sp.nov., a novel acidophilic actinobacterium, and proposal of the new actinobacterial family Treboniaceae fam. nov.</title>
        <authorList>
            <person name="Rapoport D."/>
            <person name="Sagova-Mareckova M."/>
            <person name="Sedlacek I."/>
            <person name="Provaznik J."/>
            <person name="Kralova S."/>
            <person name="Pavlinic D."/>
            <person name="Benes V."/>
            <person name="Kopecky J."/>
        </authorList>
    </citation>
    <scope>NUCLEOTIDE SEQUENCE [LARGE SCALE GENOMIC DNA]</scope>
    <source>
        <strain evidence="2 3">15Tr583</strain>
    </source>
</reference>
<evidence type="ECO:0000259" key="1">
    <source>
        <dbReference type="Pfam" id="PF09851"/>
    </source>
</evidence>
<sequence>MGRGCWGFNRPVLRARPALRDRRLPGVPCVQPWISHLRKLAQLHDDGVLSDAAYTAAKRRILQHDKQ</sequence>